<keyword evidence="1" id="KW-1133">Transmembrane helix</keyword>
<comment type="caution">
    <text evidence="2">The sequence shown here is derived from an EMBL/GenBank/DDBJ whole genome shotgun (WGS) entry which is preliminary data.</text>
</comment>
<reference evidence="2 3" key="1">
    <citation type="submission" date="2016-11" db="EMBL/GenBank/DDBJ databases">
        <title>The macronuclear genome of Stentor coeruleus: a giant cell with tiny introns.</title>
        <authorList>
            <person name="Slabodnick M."/>
            <person name="Ruby J.G."/>
            <person name="Reiff S.B."/>
            <person name="Swart E.C."/>
            <person name="Gosai S."/>
            <person name="Prabakaran S."/>
            <person name="Witkowska E."/>
            <person name="Larue G.E."/>
            <person name="Fisher S."/>
            <person name="Freeman R.M."/>
            <person name="Gunawardena J."/>
            <person name="Chu W."/>
            <person name="Stover N.A."/>
            <person name="Gregory B.D."/>
            <person name="Nowacki M."/>
            <person name="Derisi J."/>
            <person name="Roy S.W."/>
            <person name="Marshall W.F."/>
            <person name="Sood P."/>
        </authorList>
    </citation>
    <scope>NUCLEOTIDE SEQUENCE [LARGE SCALE GENOMIC DNA]</scope>
    <source>
        <strain evidence="2">WM001</strain>
    </source>
</reference>
<accession>A0A1R2AQZ3</accession>
<sequence>MLDTVPLEWLWRNLGKFDEQDTNNAVFPMFTHLFLPSAGTYLLSGYAVKRTMSASASKKQVLLYRFTLPFALAVVAMDTAYYMSYDTFNELYKSYKAKYQIE</sequence>
<protein>
    <submittedName>
        <fullName evidence="2">Uncharacterized protein</fullName>
    </submittedName>
</protein>
<feature type="transmembrane region" description="Helical" evidence="1">
    <location>
        <begin position="63"/>
        <end position="83"/>
    </location>
</feature>
<organism evidence="2 3">
    <name type="scientific">Stentor coeruleus</name>
    <dbReference type="NCBI Taxonomy" id="5963"/>
    <lineage>
        <taxon>Eukaryota</taxon>
        <taxon>Sar</taxon>
        <taxon>Alveolata</taxon>
        <taxon>Ciliophora</taxon>
        <taxon>Postciliodesmatophora</taxon>
        <taxon>Heterotrichea</taxon>
        <taxon>Heterotrichida</taxon>
        <taxon>Stentoridae</taxon>
        <taxon>Stentor</taxon>
    </lineage>
</organism>
<gene>
    <name evidence="2" type="ORF">SteCoe_36204</name>
</gene>
<proteinExistence type="predicted"/>
<keyword evidence="1" id="KW-0472">Membrane</keyword>
<keyword evidence="3" id="KW-1185">Reference proteome</keyword>
<keyword evidence="1" id="KW-0812">Transmembrane</keyword>
<dbReference type="Proteomes" id="UP000187209">
    <property type="component" value="Unassembled WGS sequence"/>
</dbReference>
<name>A0A1R2AQZ3_9CILI</name>
<dbReference type="AlphaFoldDB" id="A0A1R2AQZ3"/>
<dbReference type="EMBL" id="MPUH01001625">
    <property type="protein sequence ID" value="OMJ66820.1"/>
    <property type="molecule type" value="Genomic_DNA"/>
</dbReference>
<evidence type="ECO:0000313" key="2">
    <source>
        <dbReference type="EMBL" id="OMJ66820.1"/>
    </source>
</evidence>
<evidence type="ECO:0000256" key="1">
    <source>
        <dbReference type="SAM" id="Phobius"/>
    </source>
</evidence>
<feature type="transmembrane region" description="Helical" evidence="1">
    <location>
        <begin position="25"/>
        <end position="43"/>
    </location>
</feature>
<evidence type="ECO:0000313" key="3">
    <source>
        <dbReference type="Proteomes" id="UP000187209"/>
    </source>
</evidence>